<organism evidence="1 2">
    <name type="scientific">Chlamydia ibidis 10-1398/6</name>
    <dbReference type="NCBI Taxonomy" id="1046581"/>
    <lineage>
        <taxon>Bacteria</taxon>
        <taxon>Pseudomonadati</taxon>
        <taxon>Chlamydiota</taxon>
        <taxon>Chlamydiia</taxon>
        <taxon>Chlamydiales</taxon>
        <taxon>Chlamydiaceae</taxon>
        <taxon>Chlamydia/Chlamydophila group</taxon>
        <taxon>Chlamydia</taxon>
    </lineage>
</organism>
<proteinExistence type="predicted"/>
<name>A0ABN0N088_9CHLA</name>
<sequence length="64" mass="7446">MVKKTYKLYLLQCLLCALHWLIYYCKKLIREIPSNSDDPLVQAFLASLVDVLSNLKKLPYANTK</sequence>
<keyword evidence="2" id="KW-1185">Reference proteome</keyword>
<dbReference type="EMBL" id="APJW01000001">
    <property type="protein sequence ID" value="EQM63029.1"/>
    <property type="molecule type" value="Genomic_DNA"/>
</dbReference>
<gene>
    <name evidence="1" type="ORF">H359_0341</name>
</gene>
<evidence type="ECO:0000313" key="2">
    <source>
        <dbReference type="Proteomes" id="UP000016064"/>
    </source>
</evidence>
<protein>
    <submittedName>
        <fullName evidence="1">Uncharacterized protein</fullName>
    </submittedName>
</protein>
<dbReference type="Proteomes" id="UP000016064">
    <property type="component" value="Unassembled WGS sequence"/>
</dbReference>
<evidence type="ECO:0000313" key="1">
    <source>
        <dbReference type="EMBL" id="EQM63029.1"/>
    </source>
</evidence>
<accession>A0ABN0N088</accession>
<comment type="caution">
    <text evidence="1">The sequence shown here is derived from an EMBL/GenBank/DDBJ whole genome shotgun (WGS) entry which is preliminary data.</text>
</comment>
<reference evidence="1 2" key="1">
    <citation type="submission" date="2013-07" db="EMBL/GenBank/DDBJ databases">
        <title>Isolation of a new Chlamydia species from the feral Sacred Ibis (Threskiornis aethiopicus): Chlamydia ibidis.</title>
        <authorList>
            <person name="Vorimore F."/>
            <person name="Hsia R.-C."/>
            <person name="Huot-Creasy H."/>
            <person name="Bastian S."/>
            <person name="Deruyter L."/>
            <person name="Passet A."/>
            <person name="Sachse K."/>
            <person name="Bavoil P."/>
            <person name="Myers G."/>
            <person name="Laroucau K."/>
        </authorList>
    </citation>
    <scope>NUCLEOTIDE SEQUENCE [LARGE SCALE GENOMIC DNA]</scope>
    <source>
        <strain evidence="1 2">10-1398/6</strain>
    </source>
</reference>